<organism evidence="1 2">
    <name type="scientific">Ictidomys tridecemlineatus</name>
    <name type="common">Thirteen-lined ground squirrel</name>
    <name type="synonym">Spermophilus tridecemlineatus</name>
    <dbReference type="NCBI Taxonomy" id="43179"/>
    <lineage>
        <taxon>Eukaryota</taxon>
        <taxon>Metazoa</taxon>
        <taxon>Chordata</taxon>
        <taxon>Craniata</taxon>
        <taxon>Vertebrata</taxon>
        <taxon>Euteleostomi</taxon>
        <taxon>Mammalia</taxon>
        <taxon>Eutheria</taxon>
        <taxon>Euarchontoglires</taxon>
        <taxon>Glires</taxon>
        <taxon>Rodentia</taxon>
        <taxon>Sciuromorpha</taxon>
        <taxon>Sciuridae</taxon>
        <taxon>Xerinae</taxon>
        <taxon>Marmotini</taxon>
        <taxon>Ictidomys</taxon>
    </lineage>
</organism>
<dbReference type="EMBL" id="AGTP01050970">
    <property type="status" value="NOT_ANNOTATED_CDS"/>
    <property type="molecule type" value="Genomic_DNA"/>
</dbReference>
<name>A0A287CSU9_ICTTR</name>
<dbReference type="Proteomes" id="UP000005215">
    <property type="component" value="Unassembled WGS sequence"/>
</dbReference>
<protein>
    <submittedName>
        <fullName evidence="1">Coronin 6</fullName>
    </submittedName>
</protein>
<keyword evidence="2" id="KW-1185">Reference proteome</keyword>
<sequence length="14" mass="1786">MSRRVVRQSKFRHV</sequence>
<reference evidence="2" key="1">
    <citation type="submission" date="2011-11" db="EMBL/GenBank/DDBJ databases">
        <title>The Draft Genome of Spermophilus tridecemlineatus.</title>
        <authorList>
            <consortium name="The Broad Institute Genome Assembly &amp; Analysis Group"/>
            <consortium name="Computational R&amp;D Group"/>
            <consortium name="and Sequencing Platform"/>
            <person name="Di Palma F."/>
            <person name="Alfoldi J."/>
            <person name="Johnson J."/>
            <person name="Berlin A."/>
            <person name="Gnerre S."/>
            <person name="Jaffe D."/>
            <person name="MacCallum I."/>
            <person name="Young S."/>
            <person name="Walker B.J."/>
            <person name="Lindblad-Toh K."/>
        </authorList>
    </citation>
    <scope>NUCLEOTIDE SEQUENCE [LARGE SCALE GENOMIC DNA]</scope>
</reference>
<evidence type="ECO:0000313" key="1">
    <source>
        <dbReference type="Ensembl" id="ENSSTOP00000024352.1"/>
    </source>
</evidence>
<reference evidence="1" key="2">
    <citation type="submission" date="2025-08" db="UniProtKB">
        <authorList>
            <consortium name="Ensembl"/>
        </authorList>
    </citation>
    <scope>IDENTIFICATION</scope>
</reference>
<dbReference type="GeneTree" id="ENSGT00940000159328"/>
<gene>
    <name evidence="1" type="primary">CORO6</name>
</gene>
<evidence type="ECO:0000313" key="2">
    <source>
        <dbReference type="Proteomes" id="UP000005215"/>
    </source>
</evidence>
<proteinExistence type="predicted"/>
<reference evidence="1" key="3">
    <citation type="submission" date="2025-09" db="UniProtKB">
        <authorList>
            <consortium name="Ensembl"/>
        </authorList>
    </citation>
    <scope>IDENTIFICATION</scope>
</reference>
<accession>A0A287CSU9</accession>
<dbReference type="Ensembl" id="ENSSTOT00000030337.1">
    <property type="protein sequence ID" value="ENSSTOP00000024352.1"/>
    <property type="gene ID" value="ENSSTOG00000014320.3"/>
</dbReference>